<keyword evidence="1" id="KW-0812">Transmembrane</keyword>
<dbReference type="Proteomes" id="UP001147747">
    <property type="component" value="Unassembled WGS sequence"/>
</dbReference>
<dbReference type="GeneID" id="81376486"/>
<dbReference type="OrthoDB" id="4496655at2759"/>
<dbReference type="RefSeq" id="XP_056481013.1">
    <property type="nucleotide sequence ID" value="XM_056637506.1"/>
</dbReference>
<feature type="transmembrane region" description="Helical" evidence="1">
    <location>
        <begin position="12"/>
        <end position="34"/>
    </location>
</feature>
<keyword evidence="3" id="KW-1185">Reference proteome</keyword>
<proteinExistence type="predicted"/>
<feature type="transmembrane region" description="Helical" evidence="1">
    <location>
        <begin position="184"/>
        <end position="204"/>
    </location>
</feature>
<sequence>MASPSPPFGSRVYTSISIALLTGWTLTALGFSALDLLNQSRKYIEPIASISLLTFLACRLLVFLDPSQRAPDGDQDSNSIAHRLTTGYRQSRQHALAMLLFSAAWLYEIASKAVIMFFTTVFGGVMAAAIYNDAFQRVEETVDDPVANASASDLDETSLAQIEDFKDMAGFDPVALFKMIPPQVFIYCAALAWVNLAALTIYVLRISWRSIKVVFGSVPVAEAKK</sequence>
<dbReference type="EMBL" id="JAPZBU010000012">
    <property type="protein sequence ID" value="KAJ5375983.1"/>
    <property type="molecule type" value="Genomic_DNA"/>
</dbReference>
<reference evidence="2" key="1">
    <citation type="submission" date="2022-12" db="EMBL/GenBank/DDBJ databases">
        <authorList>
            <person name="Petersen C."/>
        </authorList>
    </citation>
    <scope>NUCLEOTIDE SEQUENCE</scope>
    <source>
        <strain evidence="2">IBT 29677</strain>
    </source>
</reference>
<keyword evidence="1" id="KW-0472">Membrane</keyword>
<keyword evidence="1" id="KW-1133">Transmembrane helix</keyword>
<feature type="transmembrane region" description="Helical" evidence="1">
    <location>
        <begin position="46"/>
        <end position="64"/>
    </location>
</feature>
<gene>
    <name evidence="2" type="ORF">N7509_012869</name>
</gene>
<feature type="transmembrane region" description="Helical" evidence="1">
    <location>
        <begin position="114"/>
        <end position="131"/>
    </location>
</feature>
<evidence type="ECO:0000256" key="1">
    <source>
        <dbReference type="SAM" id="Phobius"/>
    </source>
</evidence>
<evidence type="ECO:0000313" key="3">
    <source>
        <dbReference type="Proteomes" id="UP001147747"/>
    </source>
</evidence>
<evidence type="ECO:0000313" key="2">
    <source>
        <dbReference type="EMBL" id="KAJ5375983.1"/>
    </source>
</evidence>
<protein>
    <submittedName>
        <fullName evidence="2">Uncharacterized protein</fullName>
    </submittedName>
</protein>
<name>A0A9W9VBG9_9EURO</name>
<comment type="caution">
    <text evidence="2">The sequence shown here is derived from an EMBL/GenBank/DDBJ whole genome shotgun (WGS) entry which is preliminary data.</text>
</comment>
<accession>A0A9W9VBG9</accession>
<reference evidence="2" key="2">
    <citation type="journal article" date="2023" name="IMA Fungus">
        <title>Comparative genomic study of the Penicillium genus elucidates a diverse pangenome and 15 lateral gene transfer events.</title>
        <authorList>
            <person name="Petersen C."/>
            <person name="Sorensen T."/>
            <person name="Nielsen M.R."/>
            <person name="Sondergaard T.E."/>
            <person name="Sorensen J.L."/>
            <person name="Fitzpatrick D.A."/>
            <person name="Frisvad J.C."/>
            <person name="Nielsen K.L."/>
        </authorList>
    </citation>
    <scope>NUCLEOTIDE SEQUENCE</scope>
    <source>
        <strain evidence="2">IBT 29677</strain>
    </source>
</reference>
<organism evidence="2 3">
    <name type="scientific">Penicillium cosmopolitanum</name>
    <dbReference type="NCBI Taxonomy" id="1131564"/>
    <lineage>
        <taxon>Eukaryota</taxon>
        <taxon>Fungi</taxon>
        <taxon>Dikarya</taxon>
        <taxon>Ascomycota</taxon>
        <taxon>Pezizomycotina</taxon>
        <taxon>Eurotiomycetes</taxon>
        <taxon>Eurotiomycetidae</taxon>
        <taxon>Eurotiales</taxon>
        <taxon>Aspergillaceae</taxon>
        <taxon>Penicillium</taxon>
    </lineage>
</organism>
<dbReference type="AlphaFoldDB" id="A0A9W9VBG9"/>